<dbReference type="Pfam" id="PF00385">
    <property type="entry name" value="Chromo"/>
    <property type="match status" value="1"/>
</dbReference>
<accession>A0A8H4L1Q1</accession>
<dbReference type="OrthoDB" id="433924at2759"/>
<feature type="region of interest" description="Disordered" evidence="2">
    <location>
        <begin position="250"/>
        <end position="278"/>
    </location>
</feature>
<dbReference type="InterPro" id="IPR016197">
    <property type="entry name" value="Chromo-like_dom_sf"/>
</dbReference>
<feature type="compositionally biased region" description="Basic and acidic residues" evidence="2">
    <location>
        <begin position="17"/>
        <end position="43"/>
    </location>
</feature>
<feature type="compositionally biased region" description="Basic and acidic residues" evidence="2">
    <location>
        <begin position="88"/>
        <end position="102"/>
    </location>
</feature>
<protein>
    <recommendedName>
        <fullName evidence="3">Chromo domain-containing protein</fullName>
    </recommendedName>
</protein>
<dbReference type="PROSITE" id="PS50013">
    <property type="entry name" value="CHROMO_2"/>
    <property type="match status" value="1"/>
</dbReference>
<dbReference type="AlphaFoldDB" id="A0A8H4L1Q1"/>
<dbReference type="InterPro" id="IPR023780">
    <property type="entry name" value="Chromo_domain"/>
</dbReference>
<dbReference type="CDD" id="cd00024">
    <property type="entry name" value="CD_CSD"/>
    <property type="match status" value="1"/>
</dbReference>
<feature type="region of interest" description="Disordered" evidence="2">
    <location>
        <begin position="1"/>
        <end position="121"/>
    </location>
</feature>
<name>A0A8H4L1Q1_9HYPO</name>
<organism evidence="4 5">
    <name type="scientific">Fusarium albosuccineum</name>
    <dbReference type="NCBI Taxonomy" id="1237068"/>
    <lineage>
        <taxon>Eukaryota</taxon>
        <taxon>Fungi</taxon>
        <taxon>Dikarya</taxon>
        <taxon>Ascomycota</taxon>
        <taxon>Pezizomycotina</taxon>
        <taxon>Sordariomycetes</taxon>
        <taxon>Hypocreomycetidae</taxon>
        <taxon>Hypocreales</taxon>
        <taxon>Nectriaceae</taxon>
        <taxon>Fusarium</taxon>
        <taxon>Fusarium decemcellulare species complex</taxon>
    </lineage>
</organism>
<comment type="caution">
    <text evidence="4">The sequence shown here is derived from an EMBL/GenBank/DDBJ whole genome shotgun (WGS) entry which is preliminary data.</text>
</comment>
<evidence type="ECO:0000259" key="3">
    <source>
        <dbReference type="PROSITE" id="PS50013"/>
    </source>
</evidence>
<gene>
    <name evidence="4" type="ORF">FALBO_13623</name>
</gene>
<keyword evidence="5" id="KW-1185">Reference proteome</keyword>
<dbReference type="GO" id="GO:0006338">
    <property type="term" value="P:chromatin remodeling"/>
    <property type="evidence" value="ECO:0007669"/>
    <property type="project" value="UniProtKB-ARBA"/>
</dbReference>
<dbReference type="EMBL" id="JAADYS010002134">
    <property type="protein sequence ID" value="KAF4459609.1"/>
    <property type="molecule type" value="Genomic_DNA"/>
</dbReference>
<evidence type="ECO:0000256" key="1">
    <source>
        <dbReference type="ARBA" id="ARBA00011353"/>
    </source>
</evidence>
<proteinExistence type="predicted"/>
<dbReference type="Proteomes" id="UP000554235">
    <property type="component" value="Unassembled WGS sequence"/>
</dbReference>
<dbReference type="SUPFAM" id="SSF54160">
    <property type="entry name" value="Chromo domain-like"/>
    <property type="match status" value="2"/>
</dbReference>
<evidence type="ECO:0000313" key="4">
    <source>
        <dbReference type="EMBL" id="KAF4459609.1"/>
    </source>
</evidence>
<evidence type="ECO:0000313" key="5">
    <source>
        <dbReference type="Proteomes" id="UP000554235"/>
    </source>
</evidence>
<dbReference type="Gene3D" id="2.40.50.40">
    <property type="match status" value="2"/>
</dbReference>
<dbReference type="InterPro" id="IPR000953">
    <property type="entry name" value="Chromo/chromo_shadow_dom"/>
</dbReference>
<feature type="compositionally biased region" description="Low complexity" evidence="2">
    <location>
        <begin position="51"/>
        <end position="62"/>
    </location>
</feature>
<evidence type="ECO:0000256" key="2">
    <source>
        <dbReference type="SAM" id="MobiDB-lite"/>
    </source>
</evidence>
<feature type="compositionally biased region" description="Basic residues" evidence="2">
    <location>
        <begin position="255"/>
        <end position="271"/>
    </location>
</feature>
<sequence>MHSSHQDPYDFPISPSRSKDRAMAQDTPTKDGDVVTARDRAVDGYKASPVPRTGTPRTGTPRIATPKTGTPAKDDKPVRGTPAASETTEPKSIEKRNGEKPAEQNGEADVAEAPAVTQTPQFRENVEIDDFIGHRVDADNSTVDIQVKWEGGETTWETEWSLQEQVPTLVFKYWDKLDGRENATNLDIYHVFKILKRTLLPGKSKNQQYMYQVQWVGYRRTESTWEHESKLKEIAPGELEKFEAKELLNAAASGQKRKPTRGVGRPRKRARGAAADDD</sequence>
<reference evidence="4 5" key="1">
    <citation type="submission" date="2020-01" db="EMBL/GenBank/DDBJ databases">
        <title>Identification and distribution of gene clusters putatively required for synthesis of sphingolipid metabolism inhibitors in phylogenetically diverse species of the filamentous fungus Fusarium.</title>
        <authorList>
            <person name="Kim H.-S."/>
            <person name="Busman M."/>
            <person name="Brown D.W."/>
            <person name="Divon H."/>
            <person name="Uhlig S."/>
            <person name="Proctor R.H."/>
        </authorList>
    </citation>
    <scope>NUCLEOTIDE SEQUENCE [LARGE SCALE GENOMIC DNA]</scope>
    <source>
        <strain evidence="4 5">NRRL 20459</strain>
    </source>
</reference>
<feature type="domain" description="Chromo" evidence="3">
    <location>
        <begin position="189"/>
        <end position="254"/>
    </location>
</feature>
<dbReference type="SMART" id="SM00298">
    <property type="entry name" value="CHROMO"/>
    <property type="match status" value="2"/>
</dbReference>
<comment type="subunit">
    <text evidence="1">Component of the NuA4 histone acetyltransferase complex.</text>
</comment>